<comment type="similarity">
    <text evidence="1 4">Belongs to the prolyl-tRNA editing family. YbaK/EbsC subfamily.</text>
</comment>
<dbReference type="GO" id="GO:0002161">
    <property type="term" value="F:aminoacyl-tRNA deacylase activity"/>
    <property type="evidence" value="ECO:0007669"/>
    <property type="project" value="InterPro"/>
</dbReference>
<dbReference type="Proteomes" id="UP000070675">
    <property type="component" value="Unassembled WGS sequence"/>
</dbReference>
<keyword evidence="7" id="KW-1185">Reference proteome</keyword>
<organism evidence="6 7">
    <name type="scientific">Atopobium deltae</name>
    <dbReference type="NCBI Taxonomy" id="1393034"/>
    <lineage>
        <taxon>Bacteria</taxon>
        <taxon>Bacillati</taxon>
        <taxon>Actinomycetota</taxon>
        <taxon>Coriobacteriia</taxon>
        <taxon>Coriobacteriales</taxon>
        <taxon>Atopobiaceae</taxon>
        <taxon>Atopobium</taxon>
    </lineage>
</organism>
<dbReference type="InterPro" id="IPR004369">
    <property type="entry name" value="Prolyl-tRNA_editing_YbaK/EbsC"/>
</dbReference>
<dbReference type="Gene3D" id="3.90.960.10">
    <property type="entry name" value="YbaK/aminoacyl-tRNA synthetase-associated domain"/>
    <property type="match status" value="1"/>
</dbReference>
<dbReference type="SUPFAM" id="SSF55826">
    <property type="entry name" value="YbaK/ProRS associated domain"/>
    <property type="match status" value="1"/>
</dbReference>
<dbReference type="PANTHER" id="PTHR30411">
    <property type="entry name" value="CYTOPLASMIC PROTEIN"/>
    <property type="match status" value="1"/>
</dbReference>
<dbReference type="EC" id="4.2.-.-" evidence="4"/>
<accession>A0A133XXK3</accession>
<dbReference type="PANTHER" id="PTHR30411:SF0">
    <property type="entry name" value="CYS-TRNA(PRO)_CYS-TRNA(CYS) DEACYLASE YBAK"/>
    <property type="match status" value="1"/>
</dbReference>
<dbReference type="RefSeq" id="WP_197414512.1">
    <property type="nucleotide sequence ID" value="NZ_KQ959483.1"/>
</dbReference>
<dbReference type="CDD" id="cd00002">
    <property type="entry name" value="YbaK_deacylase"/>
    <property type="match status" value="1"/>
</dbReference>
<dbReference type="GO" id="GO:0016829">
    <property type="term" value="F:lyase activity"/>
    <property type="evidence" value="ECO:0007669"/>
    <property type="project" value="UniProtKB-KW"/>
</dbReference>
<comment type="caution">
    <text evidence="6">The sequence shown here is derived from an EMBL/GenBank/DDBJ whole genome shotgun (WGS) entry which is preliminary data.</text>
</comment>
<evidence type="ECO:0000256" key="1">
    <source>
        <dbReference type="ARBA" id="ARBA00009798"/>
    </source>
</evidence>
<evidence type="ECO:0000313" key="6">
    <source>
        <dbReference type="EMBL" id="KXB35643.1"/>
    </source>
</evidence>
<sequence length="168" mass="18338">MSKKAKLAKTNAMRELDRVHVTYNVLTYDAEHEDLSTGVGVRIAQSLGRNPAAAFKTLVTVSPSKRYVVCCIPVDAELDLKKAAASVQEKSLHMLPMNDLEATTGYVRGGCSPIGMKKQFYTCFDQSALQFERIGVSGGKRGISLELNPEELAQFLGGHFADLTQEKA</sequence>
<dbReference type="Pfam" id="PF04073">
    <property type="entry name" value="tRNA_edit"/>
    <property type="match status" value="1"/>
</dbReference>
<gene>
    <name evidence="6" type="ORF">HMPREF3192_00048</name>
</gene>
<proteinExistence type="inferred from homology"/>
<name>A0A133XXK3_9ACTN</name>
<dbReference type="NCBIfam" id="TIGR00011">
    <property type="entry name" value="YbaK_EbsC"/>
    <property type="match status" value="1"/>
</dbReference>
<evidence type="ECO:0000259" key="5">
    <source>
        <dbReference type="Pfam" id="PF04073"/>
    </source>
</evidence>
<dbReference type="PATRIC" id="fig|1393034.3.peg.44"/>
<evidence type="ECO:0000256" key="4">
    <source>
        <dbReference type="PIRNR" id="PIRNR006181"/>
    </source>
</evidence>
<evidence type="ECO:0000313" key="7">
    <source>
        <dbReference type="Proteomes" id="UP000070675"/>
    </source>
</evidence>
<protein>
    <recommendedName>
        <fullName evidence="4">Cys-tRNA(Pro)/Cys-tRNA(Cys) deacylase</fullName>
        <ecNumber evidence="4">4.2.-.-</ecNumber>
    </recommendedName>
</protein>
<dbReference type="STRING" id="1393034.HMPREF3192_00048"/>
<evidence type="ECO:0000256" key="2">
    <source>
        <dbReference type="ARBA" id="ARBA00022917"/>
    </source>
</evidence>
<dbReference type="GO" id="GO:0006412">
    <property type="term" value="P:translation"/>
    <property type="evidence" value="ECO:0007669"/>
    <property type="project" value="UniProtKB-KW"/>
</dbReference>
<keyword evidence="3 4" id="KW-0456">Lyase</keyword>
<keyword evidence="2 4" id="KW-0648">Protein biosynthesis</keyword>
<evidence type="ECO:0000256" key="3">
    <source>
        <dbReference type="ARBA" id="ARBA00023239"/>
    </source>
</evidence>
<dbReference type="AlphaFoldDB" id="A0A133XXK3"/>
<feature type="domain" description="YbaK/aminoacyl-tRNA synthetase-associated" evidence="5">
    <location>
        <begin position="43"/>
        <end position="155"/>
    </location>
</feature>
<dbReference type="PIRSF" id="PIRSF006181">
    <property type="entry name" value="EbsC_YbaK"/>
    <property type="match status" value="1"/>
</dbReference>
<dbReference type="InterPro" id="IPR007214">
    <property type="entry name" value="YbaK/aa-tRNA-synth-assoc-dom"/>
</dbReference>
<dbReference type="InterPro" id="IPR036754">
    <property type="entry name" value="YbaK/aa-tRNA-synt-asso_dom_sf"/>
</dbReference>
<dbReference type="EMBL" id="LSCR01000001">
    <property type="protein sequence ID" value="KXB35643.1"/>
    <property type="molecule type" value="Genomic_DNA"/>
</dbReference>
<reference evidence="7" key="1">
    <citation type="submission" date="2016-01" db="EMBL/GenBank/DDBJ databases">
        <authorList>
            <person name="Mitreva M."/>
            <person name="Pepin K.H."/>
            <person name="Mihindukulasuriya K.A."/>
            <person name="Fulton R."/>
            <person name="Fronick C."/>
            <person name="O'Laughlin M."/>
            <person name="Miner T."/>
            <person name="Herter B."/>
            <person name="Rosa B.A."/>
            <person name="Cordes M."/>
            <person name="Tomlinson C."/>
            <person name="Wollam A."/>
            <person name="Palsikar V.B."/>
            <person name="Mardis E.R."/>
            <person name="Wilson R.K."/>
        </authorList>
    </citation>
    <scope>NUCLEOTIDE SEQUENCE [LARGE SCALE GENOMIC DNA]</scope>
    <source>
        <strain evidence="7">DNF00019</strain>
    </source>
</reference>